<comment type="caution">
    <text evidence="2">The sequence shown here is derived from an EMBL/GenBank/DDBJ whole genome shotgun (WGS) entry which is preliminary data.</text>
</comment>
<accession>A0AAD6NGG2</accession>
<dbReference type="EMBL" id="JAQGDS010000011">
    <property type="protein sequence ID" value="KAJ6257334.1"/>
    <property type="molecule type" value="Genomic_DNA"/>
</dbReference>
<organism evidence="2 3">
    <name type="scientific">Drechslerella dactyloides</name>
    <name type="common">Nematode-trapping fungus</name>
    <name type="synonym">Arthrobotrys dactyloides</name>
    <dbReference type="NCBI Taxonomy" id="74499"/>
    <lineage>
        <taxon>Eukaryota</taxon>
        <taxon>Fungi</taxon>
        <taxon>Dikarya</taxon>
        <taxon>Ascomycota</taxon>
        <taxon>Pezizomycotina</taxon>
        <taxon>Orbiliomycetes</taxon>
        <taxon>Orbiliales</taxon>
        <taxon>Orbiliaceae</taxon>
        <taxon>Drechslerella</taxon>
    </lineage>
</organism>
<dbReference type="AlphaFoldDB" id="A0AAD6NGG2"/>
<sequence>MALDKPVEPATVTNAAPDAALVAPDIQGFSLTPAARTRHPGIVGSSDTKITDFPTTLDKNRSSSSDGTPALGDLENDPLANFEAPTHVKKDFVTKRIAPCGCMVAGH</sequence>
<protein>
    <submittedName>
        <fullName evidence="2">Uncharacterized protein</fullName>
    </submittedName>
</protein>
<evidence type="ECO:0000313" key="3">
    <source>
        <dbReference type="Proteomes" id="UP001221413"/>
    </source>
</evidence>
<gene>
    <name evidence="2" type="ORF">Dda_8223</name>
</gene>
<name>A0AAD6NGG2_DREDA</name>
<feature type="region of interest" description="Disordered" evidence="1">
    <location>
        <begin position="32"/>
        <end position="79"/>
    </location>
</feature>
<keyword evidence="3" id="KW-1185">Reference proteome</keyword>
<evidence type="ECO:0000256" key="1">
    <source>
        <dbReference type="SAM" id="MobiDB-lite"/>
    </source>
</evidence>
<evidence type="ECO:0000313" key="2">
    <source>
        <dbReference type="EMBL" id="KAJ6257334.1"/>
    </source>
</evidence>
<proteinExistence type="predicted"/>
<reference evidence="2" key="1">
    <citation type="submission" date="2023-01" db="EMBL/GenBank/DDBJ databases">
        <title>The chitinases involved in constricting ring structure development in the nematode-trapping fungus Drechslerella dactyloides.</title>
        <authorList>
            <person name="Wang R."/>
            <person name="Zhang L."/>
            <person name="Tang P."/>
            <person name="Li S."/>
            <person name="Liang L."/>
        </authorList>
    </citation>
    <scope>NUCLEOTIDE SEQUENCE</scope>
    <source>
        <strain evidence="2">YMF1.00031</strain>
    </source>
</reference>
<dbReference type="Proteomes" id="UP001221413">
    <property type="component" value="Unassembled WGS sequence"/>
</dbReference>